<evidence type="ECO:0000313" key="2">
    <source>
        <dbReference type="Proteomes" id="UP000190150"/>
    </source>
</evidence>
<accession>A0A1T5GBR7</accession>
<dbReference type="Proteomes" id="UP000190150">
    <property type="component" value="Unassembled WGS sequence"/>
</dbReference>
<keyword evidence="2" id="KW-1185">Reference proteome</keyword>
<dbReference type="AlphaFoldDB" id="A0A1T5GBR7"/>
<sequence>MDKQSVVFQEQLEFEIQQSPKGLNPFGDFSCCILKKCCKKYKKGKRCKKCPDR</sequence>
<gene>
    <name evidence="1" type="ORF">SAMN05660841_03943</name>
</gene>
<reference evidence="2" key="1">
    <citation type="submission" date="2017-02" db="EMBL/GenBank/DDBJ databases">
        <authorList>
            <person name="Varghese N."/>
            <person name="Submissions S."/>
        </authorList>
    </citation>
    <scope>NUCLEOTIDE SEQUENCE [LARGE SCALE GENOMIC DNA]</scope>
    <source>
        <strain evidence="2">DSM 24091</strain>
    </source>
</reference>
<protein>
    <submittedName>
        <fullName evidence="1">Uncharacterized protein</fullName>
    </submittedName>
</protein>
<evidence type="ECO:0000313" key="1">
    <source>
        <dbReference type="EMBL" id="SKC05875.1"/>
    </source>
</evidence>
<dbReference type="STRING" id="1513896.SAMN05660841_03943"/>
<organism evidence="1 2">
    <name type="scientific">Sphingobacterium nematocida</name>
    <dbReference type="NCBI Taxonomy" id="1513896"/>
    <lineage>
        <taxon>Bacteria</taxon>
        <taxon>Pseudomonadati</taxon>
        <taxon>Bacteroidota</taxon>
        <taxon>Sphingobacteriia</taxon>
        <taxon>Sphingobacteriales</taxon>
        <taxon>Sphingobacteriaceae</taxon>
        <taxon>Sphingobacterium</taxon>
    </lineage>
</organism>
<proteinExistence type="predicted"/>
<dbReference type="EMBL" id="FUZF01000023">
    <property type="protein sequence ID" value="SKC05875.1"/>
    <property type="molecule type" value="Genomic_DNA"/>
</dbReference>
<name>A0A1T5GBR7_9SPHI</name>